<evidence type="ECO:0000313" key="2">
    <source>
        <dbReference type="EMBL" id="RRT78961.1"/>
    </source>
</evidence>
<gene>
    <name evidence="2" type="ORF">B296_00011162</name>
</gene>
<dbReference type="AlphaFoldDB" id="A0A427ARU7"/>
<dbReference type="Proteomes" id="UP000287651">
    <property type="component" value="Unassembled WGS sequence"/>
</dbReference>
<reference evidence="2 3" key="1">
    <citation type="journal article" date="2014" name="Agronomy (Basel)">
        <title>A Draft Genome Sequence for Ensete ventricosum, the Drought-Tolerant Tree Against Hunger.</title>
        <authorList>
            <person name="Harrison J."/>
            <person name="Moore K.A."/>
            <person name="Paszkiewicz K."/>
            <person name="Jones T."/>
            <person name="Grant M."/>
            <person name="Ambacheew D."/>
            <person name="Muzemil S."/>
            <person name="Studholme D.J."/>
        </authorList>
    </citation>
    <scope>NUCLEOTIDE SEQUENCE [LARGE SCALE GENOMIC DNA]</scope>
</reference>
<evidence type="ECO:0000256" key="1">
    <source>
        <dbReference type="SAM" id="Coils"/>
    </source>
</evidence>
<feature type="coiled-coil region" evidence="1">
    <location>
        <begin position="85"/>
        <end position="119"/>
    </location>
</feature>
<comment type="caution">
    <text evidence="2">The sequence shown here is derived from an EMBL/GenBank/DDBJ whole genome shotgun (WGS) entry which is preliminary data.</text>
</comment>
<name>A0A427ARU7_ENSVE</name>
<protein>
    <submittedName>
        <fullName evidence="2">Uncharacterized protein</fullName>
    </submittedName>
</protein>
<evidence type="ECO:0000313" key="3">
    <source>
        <dbReference type="Proteomes" id="UP000287651"/>
    </source>
</evidence>
<organism evidence="2 3">
    <name type="scientific">Ensete ventricosum</name>
    <name type="common">Abyssinian banana</name>
    <name type="synonym">Musa ensete</name>
    <dbReference type="NCBI Taxonomy" id="4639"/>
    <lineage>
        <taxon>Eukaryota</taxon>
        <taxon>Viridiplantae</taxon>
        <taxon>Streptophyta</taxon>
        <taxon>Embryophyta</taxon>
        <taxon>Tracheophyta</taxon>
        <taxon>Spermatophyta</taxon>
        <taxon>Magnoliopsida</taxon>
        <taxon>Liliopsida</taxon>
        <taxon>Zingiberales</taxon>
        <taxon>Musaceae</taxon>
        <taxon>Ensete</taxon>
    </lineage>
</organism>
<proteinExistence type="predicted"/>
<keyword evidence="1" id="KW-0175">Coiled coil</keyword>
<accession>A0A427ARU7</accession>
<sequence>MTSWLLLPERSYWLMCLRSSLSPTCKARRNFYSSFHLLRLVSIVFSSLRHPCAPFIFGHPWDFHSRGWKLNKMGLVAMATADACVYEVTQQLEEIKSQLKESKHQEKEARGRIQVMEAQLQGLGLDPDVT</sequence>
<dbReference type="EMBL" id="AMZH03001537">
    <property type="protein sequence ID" value="RRT78961.1"/>
    <property type="molecule type" value="Genomic_DNA"/>
</dbReference>